<dbReference type="EMBL" id="CM055734">
    <property type="protein sequence ID" value="KAJ8009367.1"/>
    <property type="molecule type" value="Genomic_DNA"/>
</dbReference>
<reference evidence="1" key="1">
    <citation type="submission" date="2021-05" db="EMBL/GenBank/DDBJ databases">
        <authorList>
            <person name="Pan Q."/>
            <person name="Jouanno E."/>
            <person name="Zahm M."/>
            <person name="Klopp C."/>
            <person name="Cabau C."/>
            <person name="Louis A."/>
            <person name="Berthelot C."/>
            <person name="Parey E."/>
            <person name="Roest Crollius H."/>
            <person name="Montfort J."/>
            <person name="Robinson-Rechavi M."/>
            <person name="Bouchez O."/>
            <person name="Lampietro C."/>
            <person name="Lopez Roques C."/>
            <person name="Donnadieu C."/>
            <person name="Postlethwait J."/>
            <person name="Bobe J."/>
            <person name="Dillon D."/>
            <person name="Chandos A."/>
            <person name="von Hippel F."/>
            <person name="Guiguen Y."/>
        </authorList>
    </citation>
    <scope>NUCLEOTIDE SEQUENCE</scope>
    <source>
        <strain evidence="1">YG-Jan2019</strain>
    </source>
</reference>
<accession>A0ACC2H0M1</accession>
<evidence type="ECO:0000313" key="1">
    <source>
        <dbReference type="EMBL" id="KAJ8009367.1"/>
    </source>
</evidence>
<proteinExistence type="predicted"/>
<gene>
    <name evidence="1" type="ORF">DPEC_G00088150</name>
</gene>
<feature type="non-terminal residue" evidence="1">
    <location>
        <position position="149"/>
    </location>
</feature>
<evidence type="ECO:0000313" key="2">
    <source>
        <dbReference type="Proteomes" id="UP001157502"/>
    </source>
</evidence>
<organism evidence="1 2">
    <name type="scientific">Dallia pectoralis</name>
    <name type="common">Alaska blackfish</name>
    <dbReference type="NCBI Taxonomy" id="75939"/>
    <lineage>
        <taxon>Eukaryota</taxon>
        <taxon>Metazoa</taxon>
        <taxon>Chordata</taxon>
        <taxon>Craniata</taxon>
        <taxon>Vertebrata</taxon>
        <taxon>Euteleostomi</taxon>
        <taxon>Actinopterygii</taxon>
        <taxon>Neopterygii</taxon>
        <taxon>Teleostei</taxon>
        <taxon>Protacanthopterygii</taxon>
        <taxon>Esociformes</taxon>
        <taxon>Umbridae</taxon>
        <taxon>Dallia</taxon>
    </lineage>
</organism>
<comment type="caution">
    <text evidence="1">The sequence shown here is derived from an EMBL/GenBank/DDBJ whole genome shotgun (WGS) entry which is preliminary data.</text>
</comment>
<sequence length="149" mass="16577">MRGGLDNQQYSPWSLSRHFDEDRRLPFPPARNMKGLSGGRSQHQIPSPHGLDQFDHPQDFHGMGHHGGASESRHPSYLLSPTDSCPMDYHHRYSPRSSIHSDCMMMSPVIMAPPSGVVGGGTAAIDHVSSSTFPRMHYSSQFYDSATRD</sequence>
<name>A0ACC2H0M1_DALPE</name>
<dbReference type="Proteomes" id="UP001157502">
    <property type="component" value="Chromosome 7"/>
</dbReference>
<keyword evidence="2" id="KW-1185">Reference proteome</keyword>
<protein>
    <submittedName>
        <fullName evidence="1">Uncharacterized protein</fullName>
    </submittedName>
</protein>